<dbReference type="AlphaFoldDB" id="E9ELY5"/>
<proteinExistence type="predicted"/>
<gene>
    <name evidence="4" type="ORF">MAA_00644</name>
</gene>
<evidence type="ECO:0000313" key="5">
    <source>
        <dbReference type="Proteomes" id="UP000002498"/>
    </source>
</evidence>
<comment type="caution">
    <text evidence="4">The sequence shown here is derived from an EMBL/GenBank/DDBJ whole genome shotgun (WGS) entry which is preliminary data.</text>
</comment>
<dbReference type="GeneID" id="19254930"/>
<feature type="chain" id="PRO_5003239013" evidence="3">
    <location>
        <begin position="19"/>
        <end position="391"/>
    </location>
</feature>
<keyword evidence="2" id="KW-0812">Transmembrane</keyword>
<evidence type="ECO:0000256" key="1">
    <source>
        <dbReference type="SAM" id="MobiDB-lite"/>
    </source>
</evidence>
<feature type="region of interest" description="Disordered" evidence="1">
    <location>
        <begin position="305"/>
        <end position="391"/>
    </location>
</feature>
<name>E9ELY5_METRA</name>
<dbReference type="Proteomes" id="UP000002498">
    <property type="component" value="Unassembled WGS sequence"/>
</dbReference>
<dbReference type="InterPro" id="IPR028000">
    <property type="entry name" value="Pma1"/>
</dbReference>
<sequence>MHASVILGAGLAIRAASAVAVPTPSEPPVLRRDYDNNDNLPAAPWVTVDDNGNPSKTFTPVFTTISGTPSGIDPAPHDLTASVYTLTSFGHLSTSTGLPPNPTATNAGTNQGSFSRCYNKNGPYAPFCRPSYNSSIYTGNTYYANEMKSVTWDPDYYNKSAATLNSTYFVSVRLDYLNTTSNEYVLLETIDKSVPAKWGYFPLAVDGKYLKGQKHTNNITITLMGHDTENSIAYNNKSIPLPVVVSNPPLDPTAPSNAPKGKTLTIALPVTLGVIALILVGGCLWNRKTRRIELGNIMSRSRHGYTGRRTRKLFNRSRKDNGIQLDTAPLSPPPFDYRDTVPERARRDSDALGSLTGSPVRGTFEEPGSTGGRNTFRDEVRRQERERRGDF</sequence>
<keyword evidence="2" id="KW-1133">Transmembrane helix</keyword>
<dbReference type="HOGENOM" id="CLU_038276_0_0_1"/>
<evidence type="ECO:0000256" key="3">
    <source>
        <dbReference type="SAM" id="SignalP"/>
    </source>
</evidence>
<keyword evidence="3" id="KW-0732">Signal</keyword>
<dbReference type="KEGG" id="maj:MAA_00644"/>
<evidence type="ECO:0000256" key="2">
    <source>
        <dbReference type="SAM" id="Phobius"/>
    </source>
</evidence>
<feature type="signal peptide" evidence="3">
    <location>
        <begin position="1"/>
        <end position="18"/>
    </location>
</feature>
<feature type="compositionally biased region" description="Basic and acidic residues" evidence="1">
    <location>
        <begin position="336"/>
        <end position="350"/>
    </location>
</feature>
<dbReference type="EMBL" id="ADNJ02000007">
    <property type="protein sequence ID" value="EFZ03570.1"/>
    <property type="molecule type" value="Genomic_DNA"/>
</dbReference>
<reference evidence="4 5" key="1">
    <citation type="journal article" date="2011" name="PLoS Genet.">
        <title>Genome sequencing and comparative transcriptomics of the model entomopathogenic fungi Metarhizium anisopliae and M. acridum.</title>
        <authorList>
            <person name="Gao Q."/>
            <person name="Jin K."/>
            <person name="Ying S.H."/>
            <person name="Zhang Y."/>
            <person name="Xiao G."/>
            <person name="Shang Y."/>
            <person name="Duan Z."/>
            <person name="Hu X."/>
            <person name="Xie X.Q."/>
            <person name="Zhou G."/>
            <person name="Peng G."/>
            <person name="Luo Z."/>
            <person name="Huang W."/>
            <person name="Wang B."/>
            <person name="Fang W."/>
            <person name="Wang S."/>
            <person name="Zhong Y."/>
            <person name="Ma L.J."/>
            <person name="St Leger R.J."/>
            <person name="Zhao G.P."/>
            <person name="Pei Y."/>
            <person name="Feng M.G."/>
            <person name="Xia Y."/>
            <person name="Wang C."/>
        </authorList>
    </citation>
    <scope>NUCLEOTIDE SEQUENCE [LARGE SCALE GENOMIC DNA]</scope>
    <source>
        <strain evidence="5">ARSEF 23 / ATCC MYA-3075</strain>
    </source>
</reference>
<evidence type="ECO:0000313" key="4">
    <source>
        <dbReference type="EMBL" id="EFZ03570.1"/>
    </source>
</evidence>
<feature type="compositionally biased region" description="Basic residues" evidence="1">
    <location>
        <begin position="305"/>
        <end position="316"/>
    </location>
</feature>
<protein>
    <submittedName>
        <fullName evidence="4">Uncharacterized protein</fullName>
    </submittedName>
</protein>
<feature type="compositionally biased region" description="Basic and acidic residues" evidence="1">
    <location>
        <begin position="375"/>
        <end position="391"/>
    </location>
</feature>
<dbReference type="RefSeq" id="XP_007816833.1">
    <property type="nucleotide sequence ID" value="XM_007818642.1"/>
</dbReference>
<dbReference type="OrthoDB" id="4084551at2759"/>
<feature type="transmembrane region" description="Helical" evidence="2">
    <location>
        <begin position="266"/>
        <end position="285"/>
    </location>
</feature>
<keyword evidence="2" id="KW-0472">Membrane</keyword>
<accession>E9ELY5</accession>
<organism evidence="4 5">
    <name type="scientific">Metarhizium robertsii (strain ARSEF 23 / ATCC MYA-3075)</name>
    <name type="common">Metarhizium anisopliae (strain ARSEF 23)</name>
    <dbReference type="NCBI Taxonomy" id="655844"/>
    <lineage>
        <taxon>Eukaryota</taxon>
        <taxon>Fungi</taxon>
        <taxon>Dikarya</taxon>
        <taxon>Ascomycota</taxon>
        <taxon>Pezizomycotina</taxon>
        <taxon>Sordariomycetes</taxon>
        <taxon>Hypocreomycetidae</taxon>
        <taxon>Hypocreales</taxon>
        <taxon>Clavicipitaceae</taxon>
        <taxon>Metarhizium</taxon>
    </lineage>
</organism>
<dbReference type="Pfam" id="PF14610">
    <property type="entry name" value="Psg1"/>
    <property type="match status" value="1"/>
</dbReference>
<keyword evidence="5" id="KW-1185">Reference proteome</keyword>
<reference evidence="4 5" key="2">
    <citation type="journal article" date="2014" name="Proc. Natl. Acad. Sci. U.S.A.">
        <title>Trajectory and genomic determinants of fungal-pathogen speciation and host adaptation.</title>
        <authorList>
            <person name="Hu X."/>
            <person name="Xiao G."/>
            <person name="Zheng P."/>
            <person name="Shang Y."/>
            <person name="Su Y."/>
            <person name="Zhang X."/>
            <person name="Liu X."/>
            <person name="Zhan S."/>
            <person name="St Leger R.J."/>
            <person name="Wang C."/>
        </authorList>
    </citation>
    <scope>GENOME REANNOTATION</scope>
    <source>
        <strain evidence="5">ARSEF 23 / ATCC MYA-3075</strain>
    </source>
</reference>